<evidence type="ECO:0000256" key="2">
    <source>
        <dbReference type="ARBA" id="ARBA00023125"/>
    </source>
</evidence>
<dbReference type="PATRIC" id="fig|1423760.3.peg.49"/>
<dbReference type="GO" id="GO:0043565">
    <property type="term" value="F:sequence-specific DNA binding"/>
    <property type="evidence" value="ECO:0007669"/>
    <property type="project" value="InterPro"/>
</dbReference>
<dbReference type="EMBL" id="AZFK01000063">
    <property type="protein sequence ID" value="KRL88839.1"/>
    <property type="molecule type" value="Genomic_DNA"/>
</dbReference>
<evidence type="ECO:0000256" key="3">
    <source>
        <dbReference type="ARBA" id="ARBA00023163"/>
    </source>
</evidence>
<keyword evidence="3" id="KW-0804">Transcription</keyword>
<dbReference type="PANTHER" id="PTHR43280">
    <property type="entry name" value="ARAC-FAMILY TRANSCRIPTIONAL REGULATOR"/>
    <property type="match status" value="1"/>
</dbReference>
<dbReference type="RefSeq" id="WP_056955220.1">
    <property type="nucleotide sequence ID" value="NZ_AZFK01000063.1"/>
</dbReference>
<dbReference type="GO" id="GO:0003700">
    <property type="term" value="F:DNA-binding transcription factor activity"/>
    <property type="evidence" value="ECO:0007669"/>
    <property type="project" value="InterPro"/>
</dbReference>
<gene>
    <name evidence="5" type="ORF">FC43_GL000045</name>
</gene>
<proteinExistence type="predicted"/>
<evidence type="ECO:0000259" key="4">
    <source>
        <dbReference type="PROSITE" id="PS01124"/>
    </source>
</evidence>
<dbReference type="SMART" id="SM00342">
    <property type="entry name" value="HTH_ARAC"/>
    <property type="match status" value="1"/>
</dbReference>
<dbReference type="PROSITE" id="PS00041">
    <property type="entry name" value="HTH_ARAC_FAMILY_1"/>
    <property type="match status" value="1"/>
</dbReference>
<dbReference type="Pfam" id="PF12833">
    <property type="entry name" value="HTH_18"/>
    <property type="match status" value="1"/>
</dbReference>
<dbReference type="AlphaFoldDB" id="A0A0R1U6K3"/>
<dbReference type="SUPFAM" id="SSF46689">
    <property type="entry name" value="Homeodomain-like"/>
    <property type="match status" value="2"/>
</dbReference>
<organism evidence="5 6">
    <name type="scientific">Limosilactobacillus ingluviei DSM 15946</name>
    <dbReference type="NCBI Taxonomy" id="1423760"/>
    <lineage>
        <taxon>Bacteria</taxon>
        <taxon>Bacillati</taxon>
        <taxon>Bacillota</taxon>
        <taxon>Bacilli</taxon>
        <taxon>Lactobacillales</taxon>
        <taxon>Lactobacillaceae</taxon>
        <taxon>Limosilactobacillus</taxon>
    </lineage>
</organism>
<name>A0A0R1U6K3_9LACO</name>
<dbReference type="PANTHER" id="PTHR43280:SF2">
    <property type="entry name" value="HTH-TYPE TRANSCRIPTIONAL REGULATOR EXSA"/>
    <property type="match status" value="1"/>
</dbReference>
<dbReference type="InterPro" id="IPR020449">
    <property type="entry name" value="Tscrpt_reg_AraC-type_HTH"/>
</dbReference>
<evidence type="ECO:0000313" key="5">
    <source>
        <dbReference type="EMBL" id="KRL88839.1"/>
    </source>
</evidence>
<dbReference type="InterPro" id="IPR009057">
    <property type="entry name" value="Homeodomain-like_sf"/>
</dbReference>
<reference evidence="5 6" key="1">
    <citation type="journal article" date="2015" name="Genome Announc.">
        <title>Expanding the biotechnology potential of lactobacilli through comparative genomics of 213 strains and associated genera.</title>
        <authorList>
            <person name="Sun Z."/>
            <person name="Harris H.M."/>
            <person name="McCann A."/>
            <person name="Guo C."/>
            <person name="Argimon S."/>
            <person name="Zhang W."/>
            <person name="Yang X."/>
            <person name="Jeffery I.B."/>
            <person name="Cooney J.C."/>
            <person name="Kagawa T.F."/>
            <person name="Liu W."/>
            <person name="Song Y."/>
            <person name="Salvetti E."/>
            <person name="Wrobel A."/>
            <person name="Rasinkangas P."/>
            <person name="Parkhill J."/>
            <person name="Rea M.C."/>
            <person name="O'Sullivan O."/>
            <person name="Ritari J."/>
            <person name="Douillard F.P."/>
            <person name="Paul Ross R."/>
            <person name="Yang R."/>
            <person name="Briner A.E."/>
            <person name="Felis G.E."/>
            <person name="de Vos W.M."/>
            <person name="Barrangou R."/>
            <person name="Klaenhammer T.R."/>
            <person name="Caufield P.W."/>
            <person name="Cui Y."/>
            <person name="Zhang H."/>
            <person name="O'Toole P.W."/>
        </authorList>
    </citation>
    <scope>NUCLEOTIDE SEQUENCE [LARGE SCALE GENOMIC DNA]</scope>
    <source>
        <strain evidence="5 6">DSM 15946</strain>
    </source>
</reference>
<dbReference type="Gene3D" id="1.10.10.60">
    <property type="entry name" value="Homeodomain-like"/>
    <property type="match status" value="2"/>
</dbReference>
<accession>A0A0R1U6K3</accession>
<dbReference type="InterPro" id="IPR018060">
    <property type="entry name" value="HTH_AraC"/>
</dbReference>
<sequence>MNQLHNYLKISKLPCAIFSAHHCQVLNYQYLKNSINIEQIFKENKSNKLLTLLSDQTKRLVIVQLHLKNTHYLIGPVALNSNPLGQEIDFRSNQLISIRNLHVPFLSYDELYGKIQLILYLAHRYYRYKKLRRQFKHRKSSAFELVNDAYVRVSNHGAHINYAFEQELNRAIVSADASSIKKSLASLYQSGRIGVLADKGPLRNILNFGIIAISTNIRVALRHGMDFEIAYSLNDRYVYYLEKQETFNDVVNCIENELIDLSSQIQKYRVLQASPAVVRAYHELLTNPCANETMKEIAARVNMSQNYFSSLFKKEIGVSFSQFKMLSKINRALTLLTATDKTIFDIGNELGFSDQAYFTNTFKRYTGTTPNQFREDPLLLQDWSIQKFMN</sequence>
<keyword evidence="2" id="KW-0238">DNA-binding</keyword>
<feature type="domain" description="HTH araC/xylS-type" evidence="4">
    <location>
        <begin position="275"/>
        <end position="376"/>
    </location>
</feature>
<dbReference type="PRINTS" id="PR00032">
    <property type="entry name" value="HTHARAC"/>
</dbReference>
<evidence type="ECO:0000313" key="6">
    <source>
        <dbReference type="Proteomes" id="UP000050816"/>
    </source>
</evidence>
<keyword evidence="1" id="KW-0805">Transcription regulation</keyword>
<dbReference type="Proteomes" id="UP000050816">
    <property type="component" value="Unassembled WGS sequence"/>
</dbReference>
<comment type="caution">
    <text evidence="5">The sequence shown here is derived from an EMBL/GenBank/DDBJ whole genome shotgun (WGS) entry which is preliminary data.</text>
</comment>
<protein>
    <submittedName>
        <fullName evidence="5">AraC family transcriptional regulator</fullName>
    </submittedName>
</protein>
<dbReference type="PROSITE" id="PS01124">
    <property type="entry name" value="HTH_ARAC_FAMILY_2"/>
    <property type="match status" value="1"/>
</dbReference>
<dbReference type="InterPro" id="IPR018062">
    <property type="entry name" value="HTH_AraC-typ_CS"/>
</dbReference>
<evidence type="ECO:0000256" key="1">
    <source>
        <dbReference type="ARBA" id="ARBA00023015"/>
    </source>
</evidence>